<dbReference type="NCBIfam" id="NF001159">
    <property type="entry name" value="PRK00150.1-3"/>
    <property type="match status" value="1"/>
</dbReference>
<comment type="catalytic activity">
    <reaction evidence="2">
        <text>N-terminal N-formyl-L-methionyl-[peptide] + H2O = N-terminal L-methionyl-[peptide] + formate</text>
        <dbReference type="Rhea" id="RHEA:24420"/>
        <dbReference type="Rhea" id="RHEA-COMP:10639"/>
        <dbReference type="Rhea" id="RHEA-COMP:10640"/>
        <dbReference type="ChEBI" id="CHEBI:15377"/>
        <dbReference type="ChEBI" id="CHEBI:15740"/>
        <dbReference type="ChEBI" id="CHEBI:49298"/>
        <dbReference type="ChEBI" id="CHEBI:64731"/>
        <dbReference type="EC" id="3.5.1.88"/>
    </reaction>
</comment>
<evidence type="ECO:0000313" key="4">
    <source>
        <dbReference type="Proteomes" id="UP000268829"/>
    </source>
</evidence>
<dbReference type="OrthoDB" id="9784988at2"/>
<dbReference type="PIRSF" id="PIRSF004749">
    <property type="entry name" value="Pep_def"/>
    <property type="match status" value="1"/>
</dbReference>
<dbReference type="InterPro" id="IPR023635">
    <property type="entry name" value="Peptide_deformylase"/>
</dbReference>
<comment type="similarity">
    <text evidence="1 2">Belongs to the polypeptide deformylase family.</text>
</comment>
<sequence length="172" mass="19181">MAVKTILPFGDPILRKTAKPVTEFNDRLGKLLDDMAETLYAKEGRAGLAAPQVGFLKRVIVMDCGDGLIELVNPEILEMDGEQIGPEACLSFPGYSGIVKRAQYVKIQSANRAGETFTLEGEGFLARCIQHEIDHLNGVLFVDRIEGDKLYNDQTKRKVNLMDVWQLTKKQL</sequence>
<evidence type="ECO:0000256" key="2">
    <source>
        <dbReference type="HAMAP-Rule" id="MF_00163"/>
    </source>
</evidence>
<dbReference type="HAMAP" id="MF_00163">
    <property type="entry name" value="Pep_deformylase"/>
    <property type="match status" value="1"/>
</dbReference>
<dbReference type="SUPFAM" id="SSF56420">
    <property type="entry name" value="Peptide deformylase"/>
    <property type="match status" value="1"/>
</dbReference>
<comment type="cofactor">
    <cofactor evidence="2">
        <name>Fe(2+)</name>
        <dbReference type="ChEBI" id="CHEBI:29033"/>
    </cofactor>
    <text evidence="2">Binds 1 Fe(2+) ion.</text>
</comment>
<proteinExistence type="inferred from homology"/>
<dbReference type="GO" id="GO:0046872">
    <property type="term" value="F:metal ion binding"/>
    <property type="evidence" value="ECO:0007669"/>
    <property type="project" value="UniProtKB-KW"/>
</dbReference>
<keyword evidence="2" id="KW-0648">Protein biosynthesis</keyword>
<comment type="caution">
    <text evidence="3">The sequence shown here is derived from an EMBL/GenBank/DDBJ whole genome shotgun (WGS) entry which is preliminary data.</text>
</comment>
<dbReference type="PRINTS" id="PR01576">
    <property type="entry name" value="PDEFORMYLASE"/>
</dbReference>
<dbReference type="Gene3D" id="3.90.45.10">
    <property type="entry name" value="Peptide deformylase"/>
    <property type="match status" value="1"/>
</dbReference>
<feature type="binding site" evidence="2">
    <location>
        <position position="135"/>
    </location>
    <ligand>
        <name>Fe cation</name>
        <dbReference type="ChEBI" id="CHEBI:24875"/>
    </ligand>
</feature>
<feature type="binding site" evidence="2">
    <location>
        <position position="131"/>
    </location>
    <ligand>
        <name>Fe cation</name>
        <dbReference type="ChEBI" id="CHEBI:24875"/>
    </ligand>
</feature>
<reference evidence="3 4" key="1">
    <citation type="submission" date="2018-10" db="EMBL/GenBank/DDBJ databases">
        <title>Phylogenomics of Brevibacillus.</title>
        <authorList>
            <person name="Dunlap C."/>
        </authorList>
    </citation>
    <scope>NUCLEOTIDE SEQUENCE [LARGE SCALE GENOMIC DNA]</scope>
    <source>
        <strain evidence="3 4">DSM 100115</strain>
    </source>
</reference>
<feature type="binding site" evidence="2">
    <location>
        <position position="89"/>
    </location>
    <ligand>
        <name>Fe cation</name>
        <dbReference type="ChEBI" id="CHEBI:24875"/>
    </ligand>
</feature>
<dbReference type="GO" id="GO:0042586">
    <property type="term" value="F:peptide deformylase activity"/>
    <property type="evidence" value="ECO:0007669"/>
    <property type="project" value="UniProtKB-UniRule"/>
</dbReference>
<feature type="active site" evidence="2">
    <location>
        <position position="132"/>
    </location>
</feature>
<dbReference type="InterPro" id="IPR036821">
    <property type="entry name" value="Peptide_deformylase_sf"/>
</dbReference>
<keyword evidence="2 3" id="KW-0378">Hydrolase</keyword>
<evidence type="ECO:0000256" key="1">
    <source>
        <dbReference type="ARBA" id="ARBA00010759"/>
    </source>
</evidence>
<keyword evidence="4" id="KW-1185">Reference proteome</keyword>
<dbReference type="Pfam" id="PF01327">
    <property type="entry name" value="Pep_deformylase"/>
    <property type="match status" value="1"/>
</dbReference>
<keyword evidence="2" id="KW-0479">Metal-binding</keyword>
<dbReference type="PANTHER" id="PTHR10458:SF22">
    <property type="entry name" value="PEPTIDE DEFORMYLASE"/>
    <property type="match status" value="1"/>
</dbReference>
<dbReference type="Proteomes" id="UP000268829">
    <property type="component" value="Unassembled WGS sequence"/>
</dbReference>
<gene>
    <name evidence="2 3" type="primary">def</name>
    <name evidence="3" type="ORF">EDM57_11265</name>
</gene>
<accession>A0A3M8B1Y9</accession>
<dbReference type="GO" id="GO:0006412">
    <property type="term" value="P:translation"/>
    <property type="evidence" value="ECO:0007669"/>
    <property type="project" value="UniProtKB-UniRule"/>
</dbReference>
<dbReference type="EC" id="3.5.1.88" evidence="2"/>
<keyword evidence="2" id="KW-0408">Iron</keyword>
<organism evidence="3 4">
    <name type="scientific">Brevibacillus gelatini</name>
    <dbReference type="NCBI Taxonomy" id="1655277"/>
    <lineage>
        <taxon>Bacteria</taxon>
        <taxon>Bacillati</taxon>
        <taxon>Bacillota</taxon>
        <taxon>Bacilli</taxon>
        <taxon>Bacillales</taxon>
        <taxon>Paenibacillaceae</taxon>
        <taxon>Brevibacillus</taxon>
    </lineage>
</organism>
<dbReference type="RefSeq" id="WP_122904859.1">
    <property type="nucleotide sequence ID" value="NZ_CP154342.1"/>
</dbReference>
<dbReference type="PANTHER" id="PTHR10458">
    <property type="entry name" value="PEPTIDE DEFORMYLASE"/>
    <property type="match status" value="1"/>
</dbReference>
<dbReference type="NCBIfam" id="TIGR00079">
    <property type="entry name" value="pept_deformyl"/>
    <property type="match status" value="1"/>
</dbReference>
<dbReference type="EMBL" id="RHHS01000027">
    <property type="protein sequence ID" value="RNB56895.1"/>
    <property type="molecule type" value="Genomic_DNA"/>
</dbReference>
<comment type="function">
    <text evidence="2">Removes the formyl group from the N-terminal Met of newly synthesized proteins. Requires at least a dipeptide for an efficient rate of reaction. N-terminal L-methionine is a prerequisite for activity but the enzyme has broad specificity at other positions.</text>
</comment>
<protein>
    <recommendedName>
        <fullName evidence="2">Peptide deformylase</fullName>
        <shortName evidence="2">PDF</shortName>
        <ecNumber evidence="2">3.5.1.88</ecNumber>
    </recommendedName>
    <alternativeName>
        <fullName evidence="2">Polypeptide deformylase</fullName>
    </alternativeName>
</protein>
<evidence type="ECO:0000313" key="3">
    <source>
        <dbReference type="EMBL" id="RNB56895.1"/>
    </source>
</evidence>
<dbReference type="CDD" id="cd00487">
    <property type="entry name" value="Pep_deformylase"/>
    <property type="match status" value="1"/>
</dbReference>
<name>A0A3M8B1Y9_9BACL</name>
<dbReference type="AlphaFoldDB" id="A0A3M8B1Y9"/>